<dbReference type="EMBL" id="JAFFHB010000001">
    <property type="protein sequence ID" value="KAK4674632.1"/>
    <property type="molecule type" value="Genomic_DNA"/>
</dbReference>
<evidence type="ECO:0000313" key="3">
    <source>
        <dbReference type="Proteomes" id="UP001326199"/>
    </source>
</evidence>
<organism evidence="2 3">
    <name type="scientific">Podospora pseudopauciseta</name>
    <dbReference type="NCBI Taxonomy" id="2093780"/>
    <lineage>
        <taxon>Eukaryota</taxon>
        <taxon>Fungi</taxon>
        <taxon>Dikarya</taxon>
        <taxon>Ascomycota</taxon>
        <taxon>Pezizomycotina</taxon>
        <taxon>Sordariomycetes</taxon>
        <taxon>Sordariomycetidae</taxon>
        <taxon>Sordariales</taxon>
        <taxon>Podosporaceae</taxon>
        <taxon>Podospora</taxon>
    </lineage>
</organism>
<keyword evidence="1" id="KW-0472">Membrane</keyword>
<accession>A0ABR0I3E7</accession>
<proteinExistence type="predicted"/>
<evidence type="ECO:0000313" key="2">
    <source>
        <dbReference type="EMBL" id="KAK4674632.1"/>
    </source>
</evidence>
<reference evidence="2 3" key="1">
    <citation type="journal article" date="2023" name="bioRxiv">
        <title>High-quality genome assemblies of four members of thePodospora anserinaspecies complex.</title>
        <authorList>
            <person name="Ament-Velasquez S.L."/>
            <person name="Vogan A.A."/>
            <person name="Wallerman O."/>
            <person name="Hartmann F."/>
            <person name="Gautier V."/>
            <person name="Silar P."/>
            <person name="Giraud T."/>
            <person name="Johannesson H."/>
        </authorList>
    </citation>
    <scope>NUCLEOTIDE SEQUENCE [LARGE SCALE GENOMIC DNA]</scope>
    <source>
        <strain evidence="2 3">CBS 411.78</strain>
    </source>
</reference>
<evidence type="ECO:0000256" key="1">
    <source>
        <dbReference type="SAM" id="Phobius"/>
    </source>
</evidence>
<keyword evidence="3" id="KW-1185">Reference proteome</keyword>
<name>A0ABR0I3E7_9PEZI</name>
<feature type="transmembrane region" description="Helical" evidence="1">
    <location>
        <begin position="91"/>
        <end position="116"/>
    </location>
</feature>
<dbReference type="GeneID" id="87929146"/>
<gene>
    <name evidence="2" type="ORF">QC763_122390</name>
</gene>
<keyword evidence="1" id="KW-1133">Transmembrane helix</keyword>
<dbReference type="Proteomes" id="UP001326199">
    <property type="component" value="Unassembled WGS sequence"/>
</dbReference>
<keyword evidence="1" id="KW-0812">Transmembrane</keyword>
<comment type="caution">
    <text evidence="2">The sequence shown here is derived from an EMBL/GenBank/DDBJ whole genome shotgun (WGS) entry which is preliminary data.</text>
</comment>
<protein>
    <submittedName>
        <fullName evidence="2">Uncharacterized protein</fullName>
    </submittedName>
</protein>
<sequence>MRNIPGSLGRKTWTWWMASRGSTKWLLVPDVVHGFDSANWRNKYLGGDEEARMDAEMKTMAYQREVAEWLWGGLFGWLSTGEDLTIPPSQYGLQVVMGFGFGFNMGTLLMMMPLAVKQEDMRMLSGVLLSTLS</sequence>
<dbReference type="RefSeq" id="XP_062771954.1">
    <property type="nucleotide sequence ID" value="XM_062908803.1"/>
</dbReference>